<organism evidence="2">
    <name type="scientific">Desulfofervidus auxilii</name>
    <dbReference type="NCBI Taxonomy" id="1621989"/>
    <lineage>
        <taxon>Bacteria</taxon>
        <taxon>Pseudomonadati</taxon>
        <taxon>Thermodesulfobacteriota</taxon>
        <taxon>Candidatus Desulfofervidia</taxon>
        <taxon>Candidatus Desulfofervidales</taxon>
        <taxon>Candidatus Desulfofervidaceae</taxon>
        <taxon>Candidatus Desulfofervidus</taxon>
    </lineage>
</organism>
<dbReference type="AlphaFoldDB" id="A0A7C1VNE7"/>
<keyword evidence="1" id="KW-1277">Toxin-antitoxin system</keyword>
<dbReference type="PANTHER" id="PTHR38813:SF1">
    <property type="entry name" value="TOXIN RELE1-RELATED"/>
    <property type="match status" value="1"/>
</dbReference>
<dbReference type="Gene3D" id="3.30.2310.20">
    <property type="entry name" value="RelE-like"/>
    <property type="match status" value="1"/>
</dbReference>
<dbReference type="PANTHER" id="PTHR38813">
    <property type="match status" value="1"/>
</dbReference>
<dbReference type="EMBL" id="DRIH01000010">
    <property type="protein sequence ID" value="HEC67263.1"/>
    <property type="molecule type" value="Genomic_DNA"/>
</dbReference>
<comment type="caution">
    <text evidence="2">The sequence shown here is derived from an EMBL/GenBank/DDBJ whole genome shotgun (WGS) entry which is preliminary data.</text>
</comment>
<dbReference type="Proteomes" id="UP000885738">
    <property type="component" value="Unassembled WGS sequence"/>
</dbReference>
<gene>
    <name evidence="2" type="ORF">ENI35_00355</name>
</gene>
<evidence type="ECO:0000256" key="1">
    <source>
        <dbReference type="ARBA" id="ARBA00022649"/>
    </source>
</evidence>
<proteinExistence type="predicted"/>
<dbReference type="Pfam" id="PF05016">
    <property type="entry name" value="ParE_toxin"/>
    <property type="match status" value="1"/>
</dbReference>
<protein>
    <submittedName>
        <fullName evidence="2">Type II toxin-antitoxin system RelE/ParE family toxin</fullName>
    </submittedName>
</protein>
<dbReference type="InterPro" id="IPR035093">
    <property type="entry name" value="RelE/ParE_toxin_dom_sf"/>
</dbReference>
<name>A0A7C1VNE7_DESA2</name>
<reference evidence="2" key="1">
    <citation type="journal article" date="2020" name="mSystems">
        <title>Genome- and Community-Level Interaction Insights into Carbon Utilization and Element Cycling Functions of Hydrothermarchaeota in Hydrothermal Sediment.</title>
        <authorList>
            <person name="Zhou Z."/>
            <person name="Liu Y."/>
            <person name="Xu W."/>
            <person name="Pan J."/>
            <person name="Luo Z.H."/>
            <person name="Li M."/>
        </authorList>
    </citation>
    <scope>NUCLEOTIDE SEQUENCE [LARGE SCALE GENOMIC DNA]</scope>
    <source>
        <strain evidence="2">HyVt-389</strain>
    </source>
</reference>
<dbReference type="SUPFAM" id="SSF143011">
    <property type="entry name" value="RelE-like"/>
    <property type="match status" value="1"/>
</dbReference>
<dbReference type="InterPro" id="IPR007712">
    <property type="entry name" value="RelE/ParE_toxin"/>
</dbReference>
<evidence type="ECO:0000313" key="2">
    <source>
        <dbReference type="EMBL" id="HEC67263.1"/>
    </source>
</evidence>
<sequence length="90" mass="10469">MKNSGKTFDIIYAKGVKKDLKNISKSDLQRIKKAIEKLRNFPDLSNVRHLTAHPLADFRLRVGEYRVLFDVKFSEEIIIVLKIGHRKGVY</sequence>
<dbReference type="InterPro" id="IPR052747">
    <property type="entry name" value="TA_system_RelE_toxin"/>
</dbReference>
<accession>A0A7C1VNE7</accession>